<keyword evidence="5" id="KW-0658">Purine biosynthesis</keyword>
<accession>A0AAF1B6B7</accession>
<proteinExistence type="predicted"/>
<evidence type="ECO:0000256" key="8">
    <source>
        <dbReference type="SAM" id="MobiDB-lite"/>
    </source>
</evidence>
<reference evidence="11" key="1">
    <citation type="journal article" date="2016" name="Nat. Genet.">
        <title>A high-quality carrot genome assembly provides new insights into carotenoid accumulation and asterid genome evolution.</title>
        <authorList>
            <person name="Iorizzo M."/>
            <person name="Ellison S."/>
            <person name="Senalik D."/>
            <person name="Zeng P."/>
            <person name="Satapoomin P."/>
            <person name="Huang J."/>
            <person name="Bowman M."/>
            <person name="Iovene M."/>
            <person name="Sanseverino W."/>
            <person name="Cavagnaro P."/>
            <person name="Yildiz M."/>
            <person name="Macko-Podgorni A."/>
            <person name="Moranska E."/>
            <person name="Grzebelus E."/>
            <person name="Grzebelus D."/>
            <person name="Ashrafi H."/>
            <person name="Zheng Z."/>
            <person name="Cheng S."/>
            <person name="Spooner D."/>
            <person name="Van Deynze A."/>
            <person name="Simon P."/>
        </authorList>
    </citation>
    <scope>NUCLEOTIDE SEQUENCE</scope>
    <source>
        <tissue evidence="11">Leaf</tissue>
    </source>
</reference>
<dbReference type="EMBL" id="CP093348">
    <property type="protein sequence ID" value="WOH04821.1"/>
    <property type="molecule type" value="Genomic_DNA"/>
</dbReference>
<evidence type="ECO:0000259" key="10">
    <source>
        <dbReference type="Pfam" id="PF01259"/>
    </source>
</evidence>
<dbReference type="Gene3D" id="3.30.470.20">
    <property type="entry name" value="ATP-grasp fold, B domain"/>
    <property type="match status" value="1"/>
</dbReference>
<feature type="domain" description="SAICAR synthetase/ADE2 N-terminal" evidence="10">
    <location>
        <begin position="78"/>
        <end position="159"/>
    </location>
</feature>
<dbReference type="GO" id="GO:0009570">
    <property type="term" value="C:chloroplast stroma"/>
    <property type="evidence" value="ECO:0007669"/>
    <property type="project" value="TreeGrafter"/>
</dbReference>
<comment type="pathway">
    <text evidence="1">Purine metabolism; IMP biosynthesis via de novo pathway; 5-amino-1-(5-phospho-D-ribosyl)imidazole-4-carboxamide from 5-amino-1-(5-phospho-D-ribosyl)imidazole-4-carboxylate: step 1/2.</text>
</comment>
<dbReference type="EC" id="6.3.2.6" evidence="2"/>
<gene>
    <name evidence="11" type="ORF">DCAR_0624233</name>
</gene>
<evidence type="ECO:0000256" key="9">
    <source>
        <dbReference type="SAM" id="Phobius"/>
    </source>
</evidence>
<dbReference type="Pfam" id="PF01259">
    <property type="entry name" value="SAICAR_synt"/>
    <property type="match status" value="1"/>
</dbReference>
<dbReference type="SUPFAM" id="SSF56104">
    <property type="entry name" value="SAICAR synthase-like"/>
    <property type="match status" value="1"/>
</dbReference>
<keyword evidence="9" id="KW-1133">Transmembrane helix</keyword>
<keyword evidence="9" id="KW-0472">Membrane</keyword>
<dbReference type="PANTHER" id="PTHR43700">
    <property type="entry name" value="PHOSPHORIBOSYLAMINOIMIDAZOLE-SUCCINOCARBOXAMIDE SYNTHASE"/>
    <property type="match status" value="1"/>
</dbReference>
<keyword evidence="9" id="KW-0812">Transmembrane</keyword>
<feature type="compositionally biased region" description="Polar residues" evidence="8">
    <location>
        <begin position="1"/>
        <end position="18"/>
    </location>
</feature>
<reference evidence="11" key="2">
    <citation type="submission" date="2022-03" db="EMBL/GenBank/DDBJ databases">
        <title>Draft title - Genomic analysis of global carrot germplasm unveils the trajectory of domestication and the origin of high carotenoid orange carrot.</title>
        <authorList>
            <person name="Iorizzo M."/>
            <person name="Ellison S."/>
            <person name="Senalik D."/>
            <person name="Macko-Podgorni A."/>
            <person name="Grzebelus D."/>
            <person name="Bostan H."/>
            <person name="Rolling W."/>
            <person name="Curaba J."/>
            <person name="Simon P."/>
        </authorList>
    </citation>
    <scope>NUCLEOTIDE SEQUENCE</scope>
    <source>
        <tissue evidence="11">Leaf</tissue>
    </source>
</reference>
<evidence type="ECO:0000256" key="7">
    <source>
        <dbReference type="ARBA" id="ARBA00030409"/>
    </source>
</evidence>
<dbReference type="AlphaFoldDB" id="A0AAF1B6B7"/>
<evidence type="ECO:0000256" key="1">
    <source>
        <dbReference type="ARBA" id="ARBA00004672"/>
    </source>
</evidence>
<dbReference type="GO" id="GO:0006189">
    <property type="term" value="P:'de novo' IMP biosynthetic process"/>
    <property type="evidence" value="ECO:0007669"/>
    <property type="project" value="TreeGrafter"/>
</dbReference>
<evidence type="ECO:0000256" key="6">
    <source>
        <dbReference type="ARBA" id="ARBA00022840"/>
    </source>
</evidence>
<name>A0AAF1B6B7_DAUCS</name>
<feature type="transmembrane region" description="Helical" evidence="9">
    <location>
        <begin position="156"/>
        <end position="175"/>
    </location>
</feature>
<keyword evidence="6" id="KW-0067">ATP-binding</keyword>
<dbReference type="PANTHER" id="PTHR43700:SF1">
    <property type="entry name" value="PHOSPHORIBOSYLAMINOIMIDAZOLE-SUCCINOCARBOXAMIDE SYNTHASE"/>
    <property type="match status" value="1"/>
</dbReference>
<evidence type="ECO:0000313" key="12">
    <source>
        <dbReference type="Proteomes" id="UP000077755"/>
    </source>
</evidence>
<dbReference type="InterPro" id="IPR028923">
    <property type="entry name" value="SAICAR_synt/ADE2_N"/>
</dbReference>
<protein>
    <recommendedName>
        <fullName evidence="2">phosphoribosylaminoimidazolesuccinocarboxamide synthase</fullName>
        <ecNumber evidence="2">6.3.2.6</ecNumber>
    </recommendedName>
    <alternativeName>
        <fullName evidence="7">SAICAR synthetase</fullName>
    </alternativeName>
</protein>
<feature type="region of interest" description="Disordered" evidence="8">
    <location>
        <begin position="1"/>
        <end position="24"/>
    </location>
</feature>
<evidence type="ECO:0000256" key="2">
    <source>
        <dbReference type="ARBA" id="ARBA00012217"/>
    </source>
</evidence>
<evidence type="ECO:0000256" key="3">
    <source>
        <dbReference type="ARBA" id="ARBA00022598"/>
    </source>
</evidence>
<dbReference type="GO" id="GO:0004639">
    <property type="term" value="F:phosphoribosylaminoimidazolesuccinocarboxamide synthase activity"/>
    <property type="evidence" value="ECO:0007669"/>
    <property type="project" value="UniProtKB-EC"/>
</dbReference>
<keyword evidence="4" id="KW-0547">Nucleotide-binding</keyword>
<keyword evidence="3" id="KW-0436">Ligase</keyword>
<organism evidence="11 12">
    <name type="scientific">Daucus carota subsp. sativus</name>
    <name type="common">Carrot</name>
    <dbReference type="NCBI Taxonomy" id="79200"/>
    <lineage>
        <taxon>Eukaryota</taxon>
        <taxon>Viridiplantae</taxon>
        <taxon>Streptophyta</taxon>
        <taxon>Embryophyta</taxon>
        <taxon>Tracheophyta</taxon>
        <taxon>Spermatophyta</taxon>
        <taxon>Magnoliopsida</taxon>
        <taxon>eudicotyledons</taxon>
        <taxon>Gunneridae</taxon>
        <taxon>Pentapetalae</taxon>
        <taxon>asterids</taxon>
        <taxon>campanulids</taxon>
        <taxon>Apiales</taxon>
        <taxon>Apiaceae</taxon>
        <taxon>Apioideae</taxon>
        <taxon>Scandiceae</taxon>
        <taxon>Daucinae</taxon>
        <taxon>Daucus</taxon>
        <taxon>Daucus sect. Daucus</taxon>
    </lineage>
</organism>
<evidence type="ECO:0000256" key="4">
    <source>
        <dbReference type="ARBA" id="ARBA00022741"/>
    </source>
</evidence>
<evidence type="ECO:0000256" key="5">
    <source>
        <dbReference type="ARBA" id="ARBA00022755"/>
    </source>
</evidence>
<keyword evidence="12" id="KW-1185">Reference proteome</keyword>
<evidence type="ECO:0000313" key="11">
    <source>
        <dbReference type="EMBL" id="WOH04821.1"/>
    </source>
</evidence>
<dbReference type="GO" id="GO:0005524">
    <property type="term" value="F:ATP binding"/>
    <property type="evidence" value="ECO:0007669"/>
    <property type="project" value="UniProtKB-KW"/>
</dbReference>
<dbReference type="Proteomes" id="UP000077755">
    <property type="component" value="Chromosome 6"/>
</dbReference>
<sequence>MQHISDQTHNFNTENRPNLTHFRPDSQVQKTDHFVLSFPTDIRLWRSLVWWLNTLRTSLRSRVRVCVFFPVPLYFPGGYVTGSTDTSLWTVYKNGVRNYCGNILPDAKLPANILTLTTKAASHDVPVTPDEIVKRGLMTQDEYDEASTKALSLFEYGQVIITLLLLFFFHLWRLIVKNRPNLLISDQEW</sequence>